<proteinExistence type="predicted"/>
<name>A0A2N6Q2Y7_9BACT</name>
<reference evidence="1 2" key="1">
    <citation type="submission" date="2017-09" db="EMBL/GenBank/DDBJ databases">
        <title>Bacterial strain isolated from the female urinary microbiota.</title>
        <authorList>
            <person name="Thomas-White K."/>
            <person name="Kumar N."/>
            <person name="Forster S."/>
            <person name="Putonti C."/>
            <person name="Lawley T."/>
            <person name="Wolfe A.J."/>
        </authorList>
    </citation>
    <scope>NUCLEOTIDE SEQUENCE [LARGE SCALE GENOMIC DNA]</scope>
    <source>
        <strain evidence="1 2">UMB0818</strain>
    </source>
</reference>
<dbReference type="AlphaFoldDB" id="A0A2N6Q2Y7"/>
<dbReference type="Proteomes" id="UP000235661">
    <property type="component" value="Unassembled WGS sequence"/>
</dbReference>
<evidence type="ECO:0000313" key="1">
    <source>
        <dbReference type="EMBL" id="PMC07340.1"/>
    </source>
</evidence>
<comment type="caution">
    <text evidence="1">The sequence shown here is derived from an EMBL/GenBank/DDBJ whole genome shotgun (WGS) entry which is preliminary data.</text>
</comment>
<accession>A0A2N6Q2Y7</accession>
<dbReference type="EMBL" id="PNGI01000039">
    <property type="protein sequence ID" value="PMC07340.1"/>
    <property type="molecule type" value="Genomic_DNA"/>
</dbReference>
<organism evidence="1 2">
    <name type="scientific">Hoylesella timonensis</name>
    <dbReference type="NCBI Taxonomy" id="386414"/>
    <lineage>
        <taxon>Bacteria</taxon>
        <taxon>Pseudomonadati</taxon>
        <taxon>Bacteroidota</taxon>
        <taxon>Bacteroidia</taxon>
        <taxon>Bacteroidales</taxon>
        <taxon>Prevotellaceae</taxon>
        <taxon>Hoylesella</taxon>
    </lineage>
</organism>
<protein>
    <submittedName>
        <fullName evidence="1">Uncharacterized protein</fullName>
    </submittedName>
</protein>
<gene>
    <name evidence="1" type="ORF">CJ232_11470</name>
</gene>
<sequence length="59" mass="6599">MATYNLSGTHLRPTRGIRIGEKKAHLHAAIEGKSIVFCKKLGNGEKFADYSAFYFLNII</sequence>
<evidence type="ECO:0000313" key="2">
    <source>
        <dbReference type="Proteomes" id="UP000235661"/>
    </source>
</evidence>